<evidence type="ECO:0000313" key="6">
    <source>
        <dbReference type="Proteomes" id="UP000039217"/>
    </source>
</evidence>
<dbReference type="Proteomes" id="UP000044938">
    <property type="component" value="Unassembled WGS sequence"/>
</dbReference>
<dbReference type="EMBL" id="CSBK01000616">
    <property type="protein sequence ID" value="COX65032.1"/>
    <property type="molecule type" value="Genomic_DNA"/>
</dbReference>
<evidence type="ECO:0000313" key="5">
    <source>
        <dbReference type="Proteomes" id="UP000039021"/>
    </source>
</evidence>
<keyword evidence="1" id="KW-0472">Membrane</keyword>
<proteinExistence type="predicted"/>
<dbReference type="Proteomes" id="UP000039217">
    <property type="component" value="Unassembled WGS sequence"/>
</dbReference>
<organism evidence="4 5">
    <name type="scientific">Mycobacterium tuberculosis</name>
    <dbReference type="NCBI Taxonomy" id="1773"/>
    <lineage>
        <taxon>Bacteria</taxon>
        <taxon>Bacillati</taxon>
        <taxon>Actinomycetota</taxon>
        <taxon>Actinomycetes</taxon>
        <taxon>Mycobacteriales</taxon>
        <taxon>Mycobacteriaceae</taxon>
        <taxon>Mycobacterium</taxon>
        <taxon>Mycobacterium tuberculosis complex</taxon>
    </lineage>
</organism>
<evidence type="ECO:0000313" key="4">
    <source>
        <dbReference type="EMBL" id="COX65032.1"/>
    </source>
</evidence>
<dbReference type="AlphaFoldDB" id="A0A655ETI3"/>
<keyword evidence="1" id="KW-0812">Transmembrane</keyword>
<gene>
    <name evidence="2" type="ORF">ERS007661_02185</name>
    <name evidence="3" type="ORF">ERS007720_04597</name>
    <name evidence="4" type="ORF">ERS007739_01563</name>
</gene>
<accession>A0A655ETI3</accession>
<evidence type="ECO:0000313" key="3">
    <source>
        <dbReference type="EMBL" id="COX49867.1"/>
    </source>
</evidence>
<evidence type="ECO:0000313" key="2">
    <source>
        <dbReference type="EMBL" id="CNV36630.1"/>
    </source>
</evidence>
<dbReference type="EMBL" id="CQQC01000724">
    <property type="protein sequence ID" value="CNV36630.1"/>
    <property type="molecule type" value="Genomic_DNA"/>
</dbReference>
<name>A0A655ETI3_MYCTX</name>
<feature type="transmembrane region" description="Helical" evidence="1">
    <location>
        <begin position="6"/>
        <end position="27"/>
    </location>
</feature>
<evidence type="ECO:0000256" key="1">
    <source>
        <dbReference type="SAM" id="Phobius"/>
    </source>
</evidence>
<reference evidence="4" key="2">
    <citation type="submission" date="2015-03" db="EMBL/GenBank/DDBJ databases">
        <authorList>
            <consortium name="Pathogen Informatics"/>
            <person name="Murphy D."/>
        </authorList>
    </citation>
    <scope>NUCLEOTIDE SEQUENCE</scope>
    <source>
        <strain evidence="4">N09902308</strain>
    </source>
</reference>
<keyword evidence="1" id="KW-1133">Transmembrane helix</keyword>
<dbReference type="EMBL" id="CSAJ01001032">
    <property type="protein sequence ID" value="COX49867.1"/>
    <property type="molecule type" value="Genomic_DNA"/>
</dbReference>
<sequence length="63" mass="6939">MLSICAFMLFMVWIISGIIAVSWGMSVSRRCMSGSRLLMSSVMTSIPSRVSNTDRSDQQTGMS</sequence>
<dbReference type="Proteomes" id="UP000039021">
    <property type="component" value="Unassembled WGS sequence"/>
</dbReference>
<protein>
    <recommendedName>
        <fullName evidence="8">Transmembrane protein</fullName>
    </recommendedName>
</protein>
<evidence type="ECO:0008006" key="8">
    <source>
        <dbReference type="Google" id="ProtNLM"/>
    </source>
</evidence>
<reference evidence="5 6" key="1">
    <citation type="submission" date="2015-03" db="EMBL/GenBank/DDBJ databases">
        <authorList>
            <consortium name="Pathogen Informatics"/>
        </authorList>
    </citation>
    <scope>NUCLEOTIDE SEQUENCE [LARGE SCALE GENOMIC DNA]</scope>
    <source>
        <strain evidence="2 6">D00501624</strain>
        <strain evidence="3 7">M09401471</strain>
        <strain evidence="5">N09902308</strain>
    </source>
</reference>
<evidence type="ECO:0000313" key="7">
    <source>
        <dbReference type="Proteomes" id="UP000044938"/>
    </source>
</evidence>